<dbReference type="PROSITE" id="PS51257">
    <property type="entry name" value="PROKAR_LIPOPROTEIN"/>
    <property type="match status" value="1"/>
</dbReference>
<dbReference type="InterPro" id="IPR000421">
    <property type="entry name" value="FA58C"/>
</dbReference>
<evidence type="ECO:0000256" key="2">
    <source>
        <dbReference type="ARBA" id="ARBA00022475"/>
    </source>
</evidence>
<evidence type="ECO:0000256" key="6">
    <source>
        <dbReference type="ARBA" id="ARBA00022840"/>
    </source>
</evidence>
<feature type="compositionally biased region" description="Basic and acidic residues" evidence="13">
    <location>
        <begin position="628"/>
        <end position="638"/>
    </location>
</feature>
<feature type="region of interest" description="Disordered" evidence="13">
    <location>
        <begin position="477"/>
        <end position="518"/>
    </location>
</feature>
<keyword evidence="17" id="KW-1185">Reference proteome</keyword>
<keyword evidence="9" id="KW-1015">Disulfide bond</keyword>
<dbReference type="PANTHER" id="PTHR24543:SF291">
    <property type="entry name" value="SMOKE ALARM, ISOFORM D"/>
    <property type="match status" value="1"/>
</dbReference>
<sequence>MGSMRVNHSSQALSGCRKLSLVALVMFTCVATALDIRSCNSALGMESGSISDLAVNASSSYVTNVGPRYGRLRKEVAGGAWCPKRQIESGVREWLQIDLGDAHVITAIETQGRFDHGRGQEYTEEYTIEYWRPDFQEWRRYKLWNGNEVLAGNMDTSTVVSRQLIPAIFATRLRILPHSVHRRTVCLRVELKGCQDLGGVVSYTISESPVAELSDTSYDGVRQDGRLSGGLGRLIDGETGADNYRQDIAYERGTGWLAWMRDSYPDNFIELIFYFDDLRTFNAVHIYTNNYFKRDVQVFARAEVLFGGAEGSDEIDEDMEKPISYSYIPDTNLENARNVSIALHGRQGKFLKFRLYFAGRWIMIAEVTFDSWNPYANATEETVSEISNEDVVGTVNHDADLNLQTITAREEDQEYIEVLIGVLTAITLLLLLVFIIILLLSRRQKLQSSPTVLKNPFGFSINMKGFLLNLAPGRMLNESGRDSPDEEDEEANAIEDDEEDEEEDEMEVEDEDEDPEADVNVLDDAPLEDLSIHDSLIMEPFNSPLVESQYKSTYAIVSSTEPPCHELQRKDEMRPSKSFERGYGLRQDTASSSSPSGRQAQHYRTLQSSGHLAGSRRLVVSGTPSQSRDVKRWHTAPKEKHKVPAPVVRWNIAPSMSKPYKCKEIEPANISCQCLHTMEKLGSGHIGE</sequence>
<dbReference type="PANTHER" id="PTHR24543">
    <property type="entry name" value="MULTICOPPER OXIDASE-RELATED"/>
    <property type="match status" value="1"/>
</dbReference>
<keyword evidence="8 14" id="KW-0472">Membrane</keyword>
<feature type="compositionally biased region" description="Acidic residues" evidence="13">
    <location>
        <begin position="484"/>
        <end position="517"/>
    </location>
</feature>
<keyword evidence="5" id="KW-0547">Nucleotide-binding</keyword>
<dbReference type="InterPro" id="IPR048525">
    <property type="entry name" value="DDR1-2_DS-like"/>
</dbReference>
<feature type="chain" id="PRO_5042567974" evidence="15">
    <location>
        <begin position="34"/>
        <end position="688"/>
    </location>
</feature>
<evidence type="ECO:0000256" key="4">
    <source>
        <dbReference type="ARBA" id="ARBA00022729"/>
    </source>
</evidence>
<reference evidence="18" key="1">
    <citation type="submission" date="2025-08" db="UniProtKB">
        <authorList>
            <consortium name="RefSeq"/>
        </authorList>
    </citation>
    <scope>IDENTIFICATION</scope>
</reference>
<dbReference type="FunFam" id="2.60.120.260:FF:000007">
    <property type="entry name" value="Discoidin domain receptor tyrosine kinase 1"/>
    <property type="match status" value="1"/>
</dbReference>
<keyword evidence="4 15" id="KW-0732">Signal</keyword>
<evidence type="ECO:0000256" key="11">
    <source>
        <dbReference type="ARBA" id="ARBA00023180"/>
    </source>
</evidence>
<evidence type="ECO:0000256" key="14">
    <source>
        <dbReference type="SAM" id="Phobius"/>
    </source>
</evidence>
<dbReference type="SUPFAM" id="SSF49785">
    <property type="entry name" value="Galactose-binding domain-like"/>
    <property type="match status" value="1"/>
</dbReference>
<dbReference type="Proteomes" id="UP000695007">
    <property type="component" value="Unplaced"/>
</dbReference>
<comment type="subcellular location">
    <subcellularLocation>
        <location evidence="1">Cell membrane</location>
        <topology evidence="1">Single-pass type I membrane protein</topology>
    </subcellularLocation>
</comment>
<proteinExistence type="inferred from homology"/>
<dbReference type="GO" id="GO:0005886">
    <property type="term" value="C:plasma membrane"/>
    <property type="evidence" value="ECO:0007669"/>
    <property type="project" value="UniProtKB-SubCell"/>
</dbReference>
<dbReference type="Gene3D" id="2.60.120.1190">
    <property type="match status" value="1"/>
</dbReference>
<keyword evidence="3 14" id="KW-0812">Transmembrane</keyword>
<feature type="region of interest" description="Disordered" evidence="13">
    <location>
        <begin position="562"/>
        <end position="642"/>
    </location>
</feature>
<dbReference type="GO" id="GO:0005524">
    <property type="term" value="F:ATP binding"/>
    <property type="evidence" value="ECO:0007669"/>
    <property type="project" value="UniProtKB-KW"/>
</dbReference>
<evidence type="ECO:0000313" key="18">
    <source>
        <dbReference type="RefSeq" id="XP_011501343.1"/>
    </source>
</evidence>
<keyword evidence="2" id="KW-1003">Cell membrane</keyword>
<evidence type="ECO:0000256" key="15">
    <source>
        <dbReference type="SAM" id="SignalP"/>
    </source>
</evidence>
<dbReference type="PROSITE" id="PS01285">
    <property type="entry name" value="FA58C_1"/>
    <property type="match status" value="1"/>
</dbReference>
<feature type="domain" description="F5/8 type C" evidence="16">
    <location>
        <begin position="39"/>
        <end position="194"/>
    </location>
</feature>
<keyword evidence="10" id="KW-0675">Receptor</keyword>
<evidence type="ECO:0000256" key="9">
    <source>
        <dbReference type="ARBA" id="ARBA00023157"/>
    </source>
</evidence>
<evidence type="ECO:0000256" key="12">
    <source>
        <dbReference type="ARBA" id="ARBA00061639"/>
    </source>
</evidence>
<evidence type="ECO:0000256" key="13">
    <source>
        <dbReference type="SAM" id="MobiDB-lite"/>
    </source>
</evidence>
<feature type="compositionally biased region" description="Polar residues" evidence="13">
    <location>
        <begin position="588"/>
        <end position="610"/>
    </location>
</feature>
<evidence type="ECO:0000256" key="5">
    <source>
        <dbReference type="ARBA" id="ARBA00022741"/>
    </source>
</evidence>
<keyword evidence="11" id="KW-0325">Glycoprotein</keyword>
<keyword evidence="6" id="KW-0067">ATP-binding</keyword>
<evidence type="ECO:0000313" key="17">
    <source>
        <dbReference type="Proteomes" id="UP000695007"/>
    </source>
</evidence>
<accession>A0AAJ7DYR8</accession>
<feature type="compositionally biased region" description="Basic and acidic residues" evidence="13">
    <location>
        <begin position="563"/>
        <end position="580"/>
    </location>
</feature>
<dbReference type="Gene3D" id="2.60.120.260">
    <property type="entry name" value="Galactose-binding domain-like"/>
    <property type="match status" value="1"/>
</dbReference>
<organism evidence="17 18">
    <name type="scientific">Ceratosolen solmsi marchali</name>
    <dbReference type="NCBI Taxonomy" id="326594"/>
    <lineage>
        <taxon>Eukaryota</taxon>
        <taxon>Metazoa</taxon>
        <taxon>Ecdysozoa</taxon>
        <taxon>Arthropoda</taxon>
        <taxon>Hexapoda</taxon>
        <taxon>Insecta</taxon>
        <taxon>Pterygota</taxon>
        <taxon>Neoptera</taxon>
        <taxon>Endopterygota</taxon>
        <taxon>Hymenoptera</taxon>
        <taxon>Apocrita</taxon>
        <taxon>Proctotrupomorpha</taxon>
        <taxon>Chalcidoidea</taxon>
        <taxon>Agaonidae</taxon>
        <taxon>Agaoninae</taxon>
        <taxon>Ceratosolen</taxon>
    </lineage>
</organism>
<feature type="transmembrane region" description="Helical" evidence="14">
    <location>
        <begin position="418"/>
        <end position="440"/>
    </location>
</feature>
<dbReference type="CDD" id="cd00057">
    <property type="entry name" value="FA58C"/>
    <property type="match status" value="1"/>
</dbReference>
<name>A0AAJ7DYR8_9HYME</name>
<dbReference type="InterPro" id="IPR008979">
    <property type="entry name" value="Galactose-bd-like_sf"/>
</dbReference>
<evidence type="ECO:0000256" key="3">
    <source>
        <dbReference type="ARBA" id="ARBA00022692"/>
    </source>
</evidence>
<evidence type="ECO:0000256" key="7">
    <source>
        <dbReference type="ARBA" id="ARBA00022989"/>
    </source>
</evidence>
<dbReference type="AlphaFoldDB" id="A0AAJ7DYR8"/>
<evidence type="ECO:0000256" key="10">
    <source>
        <dbReference type="ARBA" id="ARBA00023170"/>
    </source>
</evidence>
<evidence type="ECO:0000259" key="16">
    <source>
        <dbReference type="PROSITE" id="PS50022"/>
    </source>
</evidence>
<evidence type="ECO:0000256" key="8">
    <source>
        <dbReference type="ARBA" id="ARBA00023136"/>
    </source>
</evidence>
<dbReference type="Pfam" id="PF00754">
    <property type="entry name" value="F5_F8_type_C"/>
    <property type="match status" value="1"/>
</dbReference>
<keyword evidence="7 14" id="KW-1133">Transmembrane helix</keyword>
<dbReference type="KEGG" id="csol:105364996"/>
<dbReference type="PROSITE" id="PS01286">
    <property type="entry name" value="FA58C_2"/>
    <property type="match status" value="1"/>
</dbReference>
<dbReference type="SMART" id="SM00231">
    <property type="entry name" value="FA58C"/>
    <property type="match status" value="1"/>
</dbReference>
<protein>
    <submittedName>
        <fullName evidence="18">Discoidin domain-containing receptor 2-like</fullName>
    </submittedName>
</protein>
<feature type="non-terminal residue" evidence="18">
    <location>
        <position position="688"/>
    </location>
</feature>
<feature type="signal peptide" evidence="15">
    <location>
        <begin position="1"/>
        <end position="33"/>
    </location>
</feature>
<dbReference type="Pfam" id="PF21114">
    <property type="entry name" value="DDR1-2_DS-like"/>
    <property type="match status" value="1"/>
</dbReference>
<dbReference type="PROSITE" id="PS50022">
    <property type="entry name" value="FA58C_3"/>
    <property type="match status" value="1"/>
</dbReference>
<comment type="similarity">
    <text evidence="12">Belongs to the protein kinase superfamily. Tyr protein kinase family. Insulin receptor subfamily.</text>
</comment>
<gene>
    <name evidence="18" type="primary">LOC105364996</name>
</gene>
<dbReference type="RefSeq" id="XP_011501343.1">
    <property type="nucleotide sequence ID" value="XM_011503041.1"/>
</dbReference>
<dbReference type="GeneID" id="105364996"/>
<evidence type="ECO:0000256" key="1">
    <source>
        <dbReference type="ARBA" id="ARBA00004251"/>
    </source>
</evidence>
<dbReference type="GO" id="GO:0048680">
    <property type="term" value="P:positive regulation of axon regeneration"/>
    <property type="evidence" value="ECO:0007669"/>
    <property type="project" value="UniProtKB-ARBA"/>
</dbReference>